<evidence type="ECO:0000256" key="1">
    <source>
        <dbReference type="ARBA" id="ARBA00035112"/>
    </source>
</evidence>
<organism evidence="3 4">
    <name type="scientific">Trematosphaeria pertusa</name>
    <dbReference type="NCBI Taxonomy" id="390896"/>
    <lineage>
        <taxon>Eukaryota</taxon>
        <taxon>Fungi</taxon>
        <taxon>Dikarya</taxon>
        <taxon>Ascomycota</taxon>
        <taxon>Pezizomycotina</taxon>
        <taxon>Dothideomycetes</taxon>
        <taxon>Pleosporomycetidae</taxon>
        <taxon>Pleosporales</taxon>
        <taxon>Massarineae</taxon>
        <taxon>Trematosphaeriaceae</taxon>
        <taxon>Trematosphaeria</taxon>
    </lineage>
</organism>
<evidence type="ECO:0008006" key="5">
    <source>
        <dbReference type="Google" id="ProtNLM"/>
    </source>
</evidence>
<name>A0A6A6IAH6_9PLEO</name>
<accession>A0A6A6IAH6</accession>
<gene>
    <name evidence="3" type="ORF">BU26DRAFT_459651</name>
</gene>
<reference evidence="3" key="1">
    <citation type="journal article" date="2020" name="Stud. Mycol.">
        <title>101 Dothideomycetes genomes: a test case for predicting lifestyles and emergence of pathogens.</title>
        <authorList>
            <person name="Haridas S."/>
            <person name="Albert R."/>
            <person name="Binder M."/>
            <person name="Bloem J."/>
            <person name="Labutti K."/>
            <person name="Salamov A."/>
            <person name="Andreopoulos B."/>
            <person name="Baker S."/>
            <person name="Barry K."/>
            <person name="Bills G."/>
            <person name="Bluhm B."/>
            <person name="Cannon C."/>
            <person name="Castanera R."/>
            <person name="Culley D."/>
            <person name="Daum C."/>
            <person name="Ezra D."/>
            <person name="Gonzalez J."/>
            <person name="Henrissat B."/>
            <person name="Kuo A."/>
            <person name="Liang C."/>
            <person name="Lipzen A."/>
            <person name="Lutzoni F."/>
            <person name="Magnuson J."/>
            <person name="Mondo S."/>
            <person name="Nolan M."/>
            <person name="Ohm R."/>
            <person name="Pangilinan J."/>
            <person name="Park H.-J."/>
            <person name="Ramirez L."/>
            <person name="Alfaro M."/>
            <person name="Sun H."/>
            <person name="Tritt A."/>
            <person name="Yoshinaga Y."/>
            <person name="Zwiers L.-H."/>
            <person name="Turgeon B."/>
            <person name="Goodwin S."/>
            <person name="Spatafora J."/>
            <person name="Crous P."/>
            <person name="Grigoriev I."/>
        </authorList>
    </citation>
    <scope>NUCLEOTIDE SEQUENCE</scope>
    <source>
        <strain evidence="3">CBS 122368</strain>
    </source>
</reference>
<dbReference type="PANTHER" id="PTHR33365">
    <property type="entry name" value="YALI0B05434P"/>
    <property type="match status" value="1"/>
</dbReference>
<dbReference type="RefSeq" id="XP_033682410.1">
    <property type="nucleotide sequence ID" value="XM_033825012.1"/>
</dbReference>
<dbReference type="GeneID" id="54578342"/>
<feature type="region of interest" description="Disordered" evidence="2">
    <location>
        <begin position="1"/>
        <end position="24"/>
    </location>
</feature>
<dbReference type="EMBL" id="ML987197">
    <property type="protein sequence ID" value="KAF2247406.1"/>
    <property type="molecule type" value="Genomic_DNA"/>
</dbReference>
<dbReference type="Proteomes" id="UP000800094">
    <property type="component" value="Unassembled WGS sequence"/>
</dbReference>
<dbReference type="AlphaFoldDB" id="A0A6A6IAH6"/>
<dbReference type="GO" id="GO:0043386">
    <property type="term" value="P:mycotoxin biosynthetic process"/>
    <property type="evidence" value="ECO:0007669"/>
    <property type="project" value="InterPro"/>
</dbReference>
<dbReference type="InterPro" id="IPR021765">
    <property type="entry name" value="UstYa-like"/>
</dbReference>
<evidence type="ECO:0000256" key="2">
    <source>
        <dbReference type="SAM" id="MobiDB-lite"/>
    </source>
</evidence>
<protein>
    <recommendedName>
        <fullName evidence="5">Tat pathway signal sequence</fullName>
    </recommendedName>
</protein>
<dbReference type="PANTHER" id="PTHR33365:SF12">
    <property type="entry name" value="TAT PATHWAY SIGNAL SEQUENCE"/>
    <property type="match status" value="1"/>
</dbReference>
<dbReference type="OrthoDB" id="3687641at2759"/>
<evidence type="ECO:0000313" key="3">
    <source>
        <dbReference type="EMBL" id="KAF2247406.1"/>
    </source>
</evidence>
<evidence type="ECO:0000313" key="4">
    <source>
        <dbReference type="Proteomes" id="UP000800094"/>
    </source>
</evidence>
<keyword evidence="4" id="KW-1185">Reference proteome</keyword>
<comment type="similarity">
    <text evidence="1">Belongs to the ustYa family.</text>
</comment>
<proteinExistence type="inferred from homology"/>
<sequence>MPSMSFEQHLFKHGQDEPDEAATPDDPLLEGFISSRGQKPTRLASWRRLLPWIVHVLLLSASIAFFLSARSTTKQCPETWFPIVGEHAPINSVRFHGNLEYASPFKGPPSKAVDEAWDSITPLGVISIPEDVYATLNASKHAAKVPASAGGGYMAVFEGIHLIHCVRSLWENTYPSYYTSQHAMSLDHPDEWHAHLDHCADMLRQKLMCDADANLVTYNWIKNHYAPKPNFNVQHQCRNYDRLLDIAAQLKVDGRAFPNGWILRPTDRPVVEFEEPPFEPDAEG</sequence>
<dbReference type="Pfam" id="PF11807">
    <property type="entry name" value="UstYa"/>
    <property type="match status" value="1"/>
</dbReference>